<dbReference type="RefSeq" id="WP_262568775.1">
    <property type="nucleotide sequence ID" value="NZ_CP103299.1"/>
</dbReference>
<feature type="coiled-coil region" evidence="1">
    <location>
        <begin position="7"/>
        <end position="34"/>
    </location>
</feature>
<protein>
    <submittedName>
        <fullName evidence="2">Uncharacterized protein</fullName>
    </submittedName>
</protein>
<sequence length="74" mass="8475">MFTKRKNRSVKEVYESVVSELKEIEKEQQEEINKCNGVIQTAQKRLGLADDEISKARLGIKGFAEMFGLKAQEQ</sequence>
<gene>
    <name evidence="2" type="ORF">NX722_28495</name>
</gene>
<name>A0ABT3N4E3_9GAMM</name>
<evidence type="ECO:0000256" key="1">
    <source>
        <dbReference type="SAM" id="Coils"/>
    </source>
</evidence>
<dbReference type="Proteomes" id="UP001209854">
    <property type="component" value="Unassembled WGS sequence"/>
</dbReference>
<comment type="caution">
    <text evidence="2">The sequence shown here is derived from an EMBL/GenBank/DDBJ whole genome shotgun (WGS) entry which is preliminary data.</text>
</comment>
<keyword evidence="1" id="KW-0175">Coiled coil</keyword>
<dbReference type="EMBL" id="JAPFCC010000002">
    <property type="protein sequence ID" value="MCW7556507.1"/>
    <property type="molecule type" value="Genomic_DNA"/>
</dbReference>
<accession>A0ABT3N4E3</accession>
<evidence type="ECO:0000313" key="3">
    <source>
        <dbReference type="Proteomes" id="UP001209854"/>
    </source>
</evidence>
<keyword evidence="3" id="KW-1185">Reference proteome</keyword>
<evidence type="ECO:0000313" key="2">
    <source>
        <dbReference type="EMBL" id="MCW7556507.1"/>
    </source>
</evidence>
<proteinExistence type="predicted"/>
<reference evidence="2 3" key="1">
    <citation type="submission" date="2022-10" db="EMBL/GenBank/DDBJ databases">
        <title>High-quality genome sequences of two octocoral-associated bacteria, Endozoicomonas euniceicola EF212 and Endozoicomonas gorgoniicola PS125.</title>
        <authorList>
            <person name="Chiou Y.-J."/>
            <person name="Chen Y.-H."/>
        </authorList>
    </citation>
    <scope>NUCLEOTIDE SEQUENCE [LARGE SCALE GENOMIC DNA]</scope>
    <source>
        <strain evidence="2 3">PS125</strain>
    </source>
</reference>
<organism evidence="2 3">
    <name type="scientific">Endozoicomonas gorgoniicola</name>
    <dbReference type="NCBI Taxonomy" id="1234144"/>
    <lineage>
        <taxon>Bacteria</taxon>
        <taxon>Pseudomonadati</taxon>
        <taxon>Pseudomonadota</taxon>
        <taxon>Gammaproteobacteria</taxon>
        <taxon>Oceanospirillales</taxon>
        <taxon>Endozoicomonadaceae</taxon>
        <taxon>Endozoicomonas</taxon>
    </lineage>
</organism>